<keyword evidence="8 17" id="KW-0521">NADP</keyword>
<evidence type="ECO:0000256" key="15">
    <source>
        <dbReference type="ARBA" id="ARBA00048238"/>
    </source>
</evidence>
<feature type="binding site" evidence="17">
    <location>
        <position position="439"/>
    </location>
    <ligand>
        <name>(6S)-NADPHX</name>
        <dbReference type="ChEBI" id="CHEBI:64076"/>
    </ligand>
</feature>
<dbReference type="PROSITE" id="PS51383">
    <property type="entry name" value="YJEF_C_3"/>
    <property type="match status" value="1"/>
</dbReference>
<dbReference type="GO" id="GO:0110051">
    <property type="term" value="P:metabolite repair"/>
    <property type="evidence" value="ECO:0007669"/>
    <property type="project" value="TreeGrafter"/>
</dbReference>
<protein>
    <recommendedName>
        <fullName evidence="19">Bifunctional NAD(P)H-hydrate repair enzyme</fullName>
    </recommendedName>
    <alternativeName>
        <fullName evidence="19">Nicotinamide nucleotide repair protein</fullName>
    </alternativeName>
    <domain>
        <recommendedName>
            <fullName evidence="19">ADP-dependent (S)-NAD(P)H-hydrate dehydratase</fullName>
            <ecNumber evidence="19">4.2.1.136</ecNumber>
        </recommendedName>
        <alternativeName>
            <fullName evidence="19">ADP-dependent NAD(P)HX dehydratase</fullName>
        </alternativeName>
    </domain>
    <domain>
        <recommendedName>
            <fullName evidence="19">NAD(P)H-hydrate epimerase</fullName>
            <ecNumber evidence="19">5.1.99.6</ecNumber>
        </recommendedName>
    </domain>
</protein>
<evidence type="ECO:0000256" key="1">
    <source>
        <dbReference type="ARBA" id="ARBA00000013"/>
    </source>
</evidence>
<evidence type="ECO:0000256" key="3">
    <source>
        <dbReference type="ARBA" id="ARBA00006001"/>
    </source>
</evidence>
<dbReference type="OrthoDB" id="9806925at2"/>
<evidence type="ECO:0000256" key="5">
    <source>
        <dbReference type="ARBA" id="ARBA00022723"/>
    </source>
</evidence>
<evidence type="ECO:0000256" key="16">
    <source>
        <dbReference type="ARBA" id="ARBA00049209"/>
    </source>
</evidence>
<keyword evidence="11 18" id="KW-0413">Isomerase</keyword>
<comment type="catalytic activity">
    <reaction evidence="2 18 19">
        <text>(6R)-NADPHX = (6S)-NADPHX</text>
        <dbReference type="Rhea" id="RHEA:32227"/>
        <dbReference type="ChEBI" id="CHEBI:64076"/>
        <dbReference type="ChEBI" id="CHEBI:64077"/>
        <dbReference type="EC" id="5.1.99.6"/>
    </reaction>
</comment>
<dbReference type="EC" id="4.2.1.136" evidence="19"/>
<dbReference type="Proteomes" id="UP000283734">
    <property type="component" value="Unassembled WGS sequence"/>
</dbReference>
<feature type="binding site" evidence="17">
    <location>
        <begin position="406"/>
        <end position="410"/>
    </location>
    <ligand>
        <name>AMP</name>
        <dbReference type="ChEBI" id="CHEBI:456215"/>
    </ligand>
</feature>
<feature type="binding site" evidence="17">
    <location>
        <position position="438"/>
    </location>
    <ligand>
        <name>AMP</name>
        <dbReference type="ChEBI" id="CHEBI:456215"/>
    </ligand>
</feature>
<dbReference type="RefSeq" id="WP_119917670.1">
    <property type="nucleotide sequence ID" value="NZ_CAXGPP010000008.1"/>
</dbReference>
<keyword evidence="5 18" id="KW-0479">Metal-binding</keyword>
<sequence length="503" mass="52044">MTTLPTVLFTAEQTRELDRLAIATGTPGANLMQRAGQAAFDALCERWPEARRIAVLCGGGNNGGDGYVVAALAHRAGLQPEIFYTRAPDTLSGDALTMAQRCQGLAIPQQPLHEDALPVEADVVVDGLLGTGLSGALRDDMSALLAGLDALPVPRLALDIPSGLNADTGMPLGAVLRADLTCTFIGMKRGLLTGQGPVFAGELLFFDLQVPRSVYQQVSPDCRVPVPEELPAALPRRAADGHKGCYGHVLVVGGDHGFPGAAIMTAQAAARCGAGKVSLLTRPEHVAMAITRQPEIMVRGADESGAADELIESATVIAVGPGLGTGPWGQQLLERVLASGKPLVVDADALNLLAAHADIGAHDWVLTPHPGEAARLLQVGNAEIQSDRFATLETLSARYGGTVLLKGLGTLIQGDSAGQRCRALIVDGNPGMASGGMGDVLTGVIAALRAQGLNGYDAARLGAMAHARAADRCARQAGERGLLATDLLGALREQLNEGSLYAH</sequence>
<evidence type="ECO:0000259" key="21">
    <source>
        <dbReference type="PROSITE" id="PS51385"/>
    </source>
</evidence>
<evidence type="ECO:0000256" key="8">
    <source>
        <dbReference type="ARBA" id="ARBA00022857"/>
    </source>
</evidence>
<gene>
    <name evidence="18" type="primary">nnrE</name>
    <name evidence="17" type="synonym">nnrD</name>
    <name evidence="22" type="ORF">D4A39_05465</name>
</gene>
<evidence type="ECO:0000256" key="10">
    <source>
        <dbReference type="ARBA" id="ARBA00023027"/>
    </source>
</evidence>
<dbReference type="Gene3D" id="3.40.1190.20">
    <property type="match status" value="1"/>
</dbReference>
<dbReference type="InterPro" id="IPR030677">
    <property type="entry name" value="Nnr"/>
</dbReference>
<accession>A0A418XY35</accession>
<evidence type="ECO:0000256" key="13">
    <source>
        <dbReference type="ARBA" id="ARBA00023268"/>
    </source>
</evidence>
<evidence type="ECO:0000256" key="2">
    <source>
        <dbReference type="ARBA" id="ARBA00000909"/>
    </source>
</evidence>
<evidence type="ECO:0000256" key="6">
    <source>
        <dbReference type="ARBA" id="ARBA00022741"/>
    </source>
</evidence>
<dbReference type="InterPro" id="IPR017953">
    <property type="entry name" value="Carbohydrate_kinase_pred_CS"/>
</dbReference>
<keyword evidence="6 17" id="KW-0547">Nucleotide-binding</keyword>
<comment type="catalytic activity">
    <reaction evidence="15 17 19">
        <text>(6S)-NADHX + ADP = AMP + phosphate + NADH + H(+)</text>
        <dbReference type="Rhea" id="RHEA:32223"/>
        <dbReference type="ChEBI" id="CHEBI:15378"/>
        <dbReference type="ChEBI" id="CHEBI:43474"/>
        <dbReference type="ChEBI" id="CHEBI:57945"/>
        <dbReference type="ChEBI" id="CHEBI:64074"/>
        <dbReference type="ChEBI" id="CHEBI:456215"/>
        <dbReference type="ChEBI" id="CHEBI:456216"/>
        <dbReference type="EC" id="4.2.1.136"/>
    </reaction>
</comment>
<comment type="function">
    <text evidence="14 19">Bifunctional enzyme that catalyzes the epimerization of the S- and R-forms of NAD(P)HX and the dehydration of the S-form of NAD(P)HX at the expense of ADP, which is converted to AMP. This allows the repair of both epimers of NAD(P)HX, a damaged form of NAD(P)H that is a result of enzymatic or heat-dependent hydration.</text>
</comment>
<name>A0A418XY35_9GAMM</name>
<dbReference type="GO" id="GO:0046496">
    <property type="term" value="P:nicotinamide nucleotide metabolic process"/>
    <property type="evidence" value="ECO:0007669"/>
    <property type="project" value="UniProtKB-UniRule"/>
</dbReference>
<dbReference type="InterPro" id="IPR000631">
    <property type="entry name" value="CARKD"/>
</dbReference>
<evidence type="ECO:0000256" key="7">
    <source>
        <dbReference type="ARBA" id="ARBA00022840"/>
    </source>
</evidence>
<dbReference type="PIRSF" id="PIRSF017184">
    <property type="entry name" value="Nnr"/>
    <property type="match status" value="1"/>
</dbReference>
<keyword evidence="23" id="KW-1185">Reference proteome</keyword>
<comment type="caution">
    <text evidence="18">Lacks conserved residue(s) required for the propagation of feature annotation.</text>
</comment>
<proteinExistence type="inferred from homology"/>
<feature type="binding site" evidence="18">
    <location>
        <position position="162"/>
    </location>
    <ligand>
        <name>K(+)</name>
        <dbReference type="ChEBI" id="CHEBI:29103"/>
    </ligand>
</feature>
<feature type="binding site" evidence="17">
    <location>
        <position position="369"/>
    </location>
    <ligand>
        <name>(6S)-NADPHX</name>
        <dbReference type="ChEBI" id="CHEBI:64076"/>
    </ligand>
</feature>
<evidence type="ECO:0000256" key="17">
    <source>
        <dbReference type="HAMAP-Rule" id="MF_01965"/>
    </source>
</evidence>
<comment type="cofactor">
    <cofactor evidence="18 19">
        <name>K(+)</name>
        <dbReference type="ChEBI" id="CHEBI:29103"/>
    </cofactor>
    <text evidence="18 19">Binds 1 potassium ion per subunit.</text>
</comment>
<dbReference type="Gene3D" id="3.40.50.10260">
    <property type="entry name" value="YjeF N-terminal domain"/>
    <property type="match status" value="1"/>
</dbReference>
<comment type="function">
    <text evidence="18">Catalyzes the epimerization of the S- and R-forms of NAD(P)HX, a damaged form of NAD(P)H that is a result of enzymatic or heat-dependent hydration. This is a prerequisite for the S-specific NAD(P)H-hydrate dehydratase to allow the repair of both epimers of NAD(P)HX.</text>
</comment>
<dbReference type="HAMAP" id="MF_01966">
    <property type="entry name" value="NADHX_epimerase"/>
    <property type="match status" value="1"/>
</dbReference>
<dbReference type="SUPFAM" id="SSF53613">
    <property type="entry name" value="Ribokinase-like"/>
    <property type="match status" value="1"/>
</dbReference>
<keyword evidence="7 17" id="KW-0067">ATP-binding</keyword>
<comment type="similarity">
    <text evidence="18">Belongs to the NnrE/AIBP family.</text>
</comment>
<dbReference type="EC" id="5.1.99.6" evidence="19"/>
<evidence type="ECO:0000313" key="22">
    <source>
        <dbReference type="EMBL" id="RJG17941.1"/>
    </source>
</evidence>
<evidence type="ECO:0000256" key="9">
    <source>
        <dbReference type="ARBA" id="ARBA00022958"/>
    </source>
</evidence>
<feature type="binding site" evidence="18">
    <location>
        <position position="62"/>
    </location>
    <ligand>
        <name>K(+)</name>
        <dbReference type="ChEBI" id="CHEBI:29103"/>
    </ligand>
</feature>
<feature type="domain" description="YjeF N-terminal" evidence="21">
    <location>
        <begin position="14"/>
        <end position="216"/>
    </location>
</feature>
<evidence type="ECO:0000256" key="18">
    <source>
        <dbReference type="HAMAP-Rule" id="MF_01966"/>
    </source>
</evidence>
<evidence type="ECO:0000313" key="23">
    <source>
        <dbReference type="Proteomes" id="UP000283734"/>
    </source>
</evidence>
<dbReference type="GO" id="GO:0046872">
    <property type="term" value="F:metal ion binding"/>
    <property type="evidence" value="ECO:0007669"/>
    <property type="project" value="UniProtKB-UniRule"/>
</dbReference>
<comment type="cofactor">
    <cofactor evidence="17">
        <name>Mg(2+)</name>
        <dbReference type="ChEBI" id="CHEBI:18420"/>
    </cofactor>
</comment>
<dbReference type="SUPFAM" id="SSF64153">
    <property type="entry name" value="YjeF N-terminal domain-like"/>
    <property type="match status" value="1"/>
</dbReference>
<comment type="function">
    <text evidence="17">Catalyzes the dehydration of the S-form of NAD(P)HX at the expense of ADP, which is converted to AMP. Together with NAD(P)HX epimerase, which catalyzes the epimerization of the S- and R-forms, the enzyme allows the repair of both epimers of NAD(P)HX, a damaged form of NAD(P)H that is a result of enzymatic or heat-dependent hydration.</text>
</comment>
<feature type="binding site" evidence="17">
    <location>
        <position position="322"/>
    </location>
    <ligand>
        <name>(6S)-NADPHX</name>
        <dbReference type="ChEBI" id="CHEBI:64076"/>
    </ligand>
</feature>
<evidence type="ECO:0000256" key="11">
    <source>
        <dbReference type="ARBA" id="ARBA00023235"/>
    </source>
</evidence>
<comment type="catalytic activity">
    <reaction evidence="1 18 19">
        <text>(6R)-NADHX = (6S)-NADHX</text>
        <dbReference type="Rhea" id="RHEA:32215"/>
        <dbReference type="ChEBI" id="CHEBI:64074"/>
        <dbReference type="ChEBI" id="CHEBI:64075"/>
        <dbReference type="EC" id="5.1.99.6"/>
    </reaction>
</comment>
<keyword evidence="13" id="KW-0511">Multifunctional enzyme</keyword>
<evidence type="ECO:0000256" key="19">
    <source>
        <dbReference type="PIRNR" id="PIRNR017184"/>
    </source>
</evidence>
<dbReference type="GO" id="GO:0005524">
    <property type="term" value="F:ATP binding"/>
    <property type="evidence" value="ECO:0007669"/>
    <property type="project" value="UniProtKB-UniRule"/>
</dbReference>
<feature type="binding site" evidence="18">
    <location>
        <position position="126"/>
    </location>
    <ligand>
        <name>K(+)</name>
        <dbReference type="ChEBI" id="CHEBI:29103"/>
    </ligand>
</feature>
<dbReference type="GO" id="GO:0052856">
    <property type="term" value="F:NAD(P)HX epimerase activity"/>
    <property type="evidence" value="ECO:0007669"/>
    <property type="project" value="UniProtKB-UniRule"/>
</dbReference>
<evidence type="ECO:0000256" key="12">
    <source>
        <dbReference type="ARBA" id="ARBA00023239"/>
    </source>
</evidence>
<organism evidence="22 23">
    <name type="scientific">Alcanivorax profundi</name>
    <dbReference type="NCBI Taxonomy" id="2338368"/>
    <lineage>
        <taxon>Bacteria</taxon>
        <taxon>Pseudomonadati</taxon>
        <taxon>Pseudomonadota</taxon>
        <taxon>Gammaproteobacteria</taxon>
        <taxon>Oceanospirillales</taxon>
        <taxon>Alcanivoracaceae</taxon>
        <taxon>Alcanivorax</taxon>
    </lineage>
</organism>
<feature type="binding site" evidence="18">
    <location>
        <position position="159"/>
    </location>
    <ligand>
        <name>(6S)-NADPHX</name>
        <dbReference type="ChEBI" id="CHEBI:64076"/>
    </ligand>
</feature>
<evidence type="ECO:0000259" key="20">
    <source>
        <dbReference type="PROSITE" id="PS51383"/>
    </source>
</evidence>
<evidence type="ECO:0000256" key="4">
    <source>
        <dbReference type="ARBA" id="ARBA00009524"/>
    </source>
</evidence>
<evidence type="ECO:0000256" key="14">
    <source>
        <dbReference type="ARBA" id="ARBA00025153"/>
    </source>
</evidence>
<keyword evidence="12 17" id="KW-0456">Lyase</keyword>
<dbReference type="PANTHER" id="PTHR12592:SF0">
    <property type="entry name" value="ATP-DEPENDENT (S)-NAD(P)H-HYDRATE DEHYDRATASE"/>
    <property type="match status" value="1"/>
</dbReference>
<dbReference type="NCBIfam" id="TIGR00196">
    <property type="entry name" value="yjeF_cterm"/>
    <property type="match status" value="1"/>
</dbReference>
<dbReference type="HAMAP" id="MF_01965">
    <property type="entry name" value="NADHX_dehydratase"/>
    <property type="match status" value="1"/>
</dbReference>
<comment type="subunit">
    <text evidence="17">Homotetramer.</text>
</comment>
<keyword evidence="9 18" id="KW-0630">Potassium</keyword>
<feature type="binding site" evidence="18">
    <location>
        <begin position="130"/>
        <end position="136"/>
    </location>
    <ligand>
        <name>(6S)-NADPHX</name>
        <dbReference type="ChEBI" id="CHEBI:64076"/>
    </ligand>
</feature>
<dbReference type="NCBIfam" id="TIGR00197">
    <property type="entry name" value="yjeF_nterm"/>
    <property type="match status" value="1"/>
</dbReference>
<comment type="catalytic activity">
    <reaction evidence="16 17 19">
        <text>(6S)-NADPHX + ADP = AMP + phosphate + NADPH + H(+)</text>
        <dbReference type="Rhea" id="RHEA:32235"/>
        <dbReference type="ChEBI" id="CHEBI:15378"/>
        <dbReference type="ChEBI" id="CHEBI:43474"/>
        <dbReference type="ChEBI" id="CHEBI:57783"/>
        <dbReference type="ChEBI" id="CHEBI:64076"/>
        <dbReference type="ChEBI" id="CHEBI:456215"/>
        <dbReference type="ChEBI" id="CHEBI:456216"/>
        <dbReference type="EC" id="4.2.1.136"/>
    </reaction>
</comment>
<dbReference type="PROSITE" id="PS01050">
    <property type="entry name" value="YJEF_C_2"/>
    <property type="match status" value="1"/>
</dbReference>
<dbReference type="InterPro" id="IPR029056">
    <property type="entry name" value="Ribokinase-like"/>
</dbReference>
<dbReference type="PROSITE" id="PS51385">
    <property type="entry name" value="YJEF_N"/>
    <property type="match status" value="1"/>
</dbReference>
<dbReference type="GO" id="GO:0052855">
    <property type="term" value="F:ADP-dependent NAD(P)H-hydrate dehydratase activity"/>
    <property type="evidence" value="ECO:0007669"/>
    <property type="project" value="UniProtKB-UniRule"/>
</dbReference>
<comment type="caution">
    <text evidence="22">The sequence shown here is derived from an EMBL/GenBank/DDBJ whole genome shotgun (WGS) entry which is preliminary data.</text>
</comment>
<feature type="binding site" evidence="17">
    <location>
        <position position="261"/>
    </location>
    <ligand>
        <name>(6S)-NADPHX</name>
        <dbReference type="ChEBI" id="CHEBI:64076"/>
    </ligand>
</feature>
<dbReference type="Pfam" id="PF03853">
    <property type="entry name" value="YjeF_N"/>
    <property type="match status" value="1"/>
</dbReference>
<feature type="domain" description="YjeF C-terminal" evidence="20">
    <location>
        <begin position="226"/>
        <end position="498"/>
    </location>
</feature>
<comment type="similarity">
    <text evidence="3 19">In the N-terminal section; belongs to the NnrE/AIBP family.</text>
</comment>
<feature type="binding site" evidence="18">
    <location>
        <begin position="61"/>
        <end position="65"/>
    </location>
    <ligand>
        <name>(6S)-NADPHX</name>
        <dbReference type="ChEBI" id="CHEBI:64076"/>
    </ligand>
</feature>
<comment type="similarity">
    <text evidence="4 19">In the C-terminal section; belongs to the NnrD/CARKD family.</text>
</comment>
<dbReference type="EMBL" id="QYYA01000002">
    <property type="protein sequence ID" value="RJG17941.1"/>
    <property type="molecule type" value="Genomic_DNA"/>
</dbReference>
<dbReference type="InterPro" id="IPR004443">
    <property type="entry name" value="YjeF_N_dom"/>
</dbReference>
<dbReference type="PANTHER" id="PTHR12592">
    <property type="entry name" value="ATP-DEPENDENT (S)-NAD(P)H-HYDRATE DEHYDRATASE FAMILY MEMBER"/>
    <property type="match status" value="1"/>
</dbReference>
<dbReference type="Pfam" id="PF01256">
    <property type="entry name" value="Carb_kinase"/>
    <property type="match status" value="1"/>
</dbReference>
<dbReference type="InterPro" id="IPR036652">
    <property type="entry name" value="YjeF_N_dom_sf"/>
</dbReference>
<keyword evidence="10 17" id="KW-0520">NAD</keyword>
<reference evidence="22 23" key="1">
    <citation type="submission" date="2018-09" db="EMBL/GenBank/DDBJ databases">
        <title>Alcanivorax profundi sp. nov., isolated from 1000 m-depth seawater of the Mariana Trench.</title>
        <authorList>
            <person name="Liu J."/>
        </authorList>
    </citation>
    <scope>NUCLEOTIDE SEQUENCE [LARGE SCALE GENOMIC DNA]</scope>
    <source>
        <strain evidence="22 23">MTEO17</strain>
    </source>
</reference>
<comment type="similarity">
    <text evidence="17">Belongs to the NnrD/CARKD family.</text>
</comment>
<dbReference type="AlphaFoldDB" id="A0A418XY35"/>
<dbReference type="CDD" id="cd01171">
    <property type="entry name" value="YXKO-related"/>
    <property type="match status" value="1"/>
</dbReference>